<dbReference type="InterPro" id="IPR004147">
    <property type="entry name" value="ABC1_dom"/>
</dbReference>
<comment type="similarity">
    <text evidence="1">Belongs to the protein kinase superfamily. ADCK protein kinase family.</text>
</comment>
<reference evidence="3" key="1">
    <citation type="submission" date="2020-05" db="EMBL/GenBank/DDBJ databases">
        <authorList>
            <person name="Chiriac C."/>
            <person name="Salcher M."/>
            <person name="Ghai R."/>
            <person name="Kavagutti S V."/>
        </authorList>
    </citation>
    <scope>NUCLEOTIDE SEQUENCE</scope>
</reference>
<dbReference type="InterPro" id="IPR050154">
    <property type="entry name" value="UbiB_kinase"/>
</dbReference>
<dbReference type="CDD" id="cd05121">
    <property type="entry name" value="ABC1_ADCK3-like"/>
    <property type="match status" value="1"/>
</dbReference>
<dbReference type="Pfam" id="PF03109">
    <property type="entry name" value="ABC1"/>
    <property type="match status" value="1"/>
</dbReference>
<proteinExistence type="inferred from homology"/>
<name>A0A6J6BUZ2_9ZZZZ</name>
<feature type="domain" description="ABC1 atypical kinase-like" evidence="2">
    <location>
        <begin position="107"/>
        <end position="352"/>
    </location>
</feature>
<dbReference type="InterPro" id="IPR011009">
    <property type="entry name" value="Kinase-like_dom_sf"/>
</dbReference>
<dbReference type="PANTHER" id="PTHR10566">
    <property type="entry name" value="CHAPERONE-ACTIVITY OF BC1 COMPLEX CABC1 -RELATED"/>
    <property type="match status" value="1"/>
</dbReference>
<evidence type="ECO:0000313" key="3">
    <source>
        <dbReference type="EMBL" id="CAB4543040.1"/>
    </source>
</evidence>
<protein>
    <submittedName>
        <fullName evidence="3">Unannotated protein</fullName>
    </submittedName>
</protein>
<dbReference type="SUPFAM" id="SSF56112">
    <property type="entry name" value="Protein kinase-like (PK-like)"/>
    <property type="match status" value="1"/>
</dbReference>
<evidence type="ECO:0000259" key="2">
    <source>
        <dbReference type="Pfam" id="PF03109"/>
    </source>
</evidence>
<dbReference type="AlphaFoldDB" id="A0A6J6BUZ2"/>
<sequence length="464" mass="51371">MTPCAQGPLSAGPRPQDLVTTEPELNRFGFAELRRIVTVGLLCIWCTLLALPKGFTRASPGFSYQAAHGLIDAFMRLGPTFVKLGQIIASSPGIFPSWLTGPARRCLDEVPAFSSELVRLTVSEDLGQPIHQLFASFEDAPLSAASIGQVHACTLLDGREAVVKVQRPNLRRQMTTDLRVLQAIARLGQRSGWGRSANLLGMVADLSALTAQELNPVLEAWNQQRFRDKIGAFGDNTWITAPEVFWDYCGPRTICMERVRGIPMDHFEEIAARGVDGELLLRRGAKVWVEAVLIHGPFHGDMHAGNIWLLEDGRACFLDFGIMGELDDEWREVVRDLYFTCVFDRDFVRIAQAYRRVGVFPPDMGTDEEIGERIGMILGPLLDSGMASVSLGDLITSSVVLMKEFGGTPPQELMLVGKQLLYIERYTKELAPDYAMVTDPFLLSNVFPEAAEELRARTGTVFPD</sequence>
<dbReference type="PANTHER" id="PTHR10566:SF113">
    <property type="entry name" value="PROTEIN ACTIVITY OF BC1 COMPLEX KINASE 7, CHLOROPLASTIC"/>
    <property type="match status" value="1"/>
</dbReference>
<dbReference type="EMBL" id="CAEZSF010000107">
    <property type="protein sequence ID" value="CAB4543040.1"/>
    <property type="molecule type" value="Genomic_DNA"/>
</dbReference>
<accession>A0A6J6BUZ2</accession>
<evidence type="ECO:0000256" key="1">
    <source>
        <dbReference type="ARBA" id="ARBA00009670"/>
    </source>
</evidence>
<gene>
    <name evidence="3" type="ORF">UFOPK1358_01137</name>
</gene>
<organism evidence="3">
    <name type="scientific">freshwater metagenome</name>
    <dbReference type="NCBI Taxonomy" id="449393"/>
    <lineage>
        <taxon>unclassified sequences</taxon>
        <taxon>metagenomes</taxon>
        <taxon>ecological metagenomes</taxon>
    </lineage>
</organism>